<dbReference type="Proteomes" id="UP000682733">
    <property type="component" value="Unassembled WGS sequence"/>
</dbReference>
<sequence length="730" mass="85986">MHAKPFIRQICNPKTTTWVSINDKLNLSSLIRSLICQTADYTHDEHTIYFNVSIHAPFEQLNRLFFSLFICSTLMDPDSGLTFSLSNVKLWKFIIEVPHFDRSQISVTENFEGILPFLSIICSNEQREEVTVSNYPLTTGDDEELVARFLKAFRDGTIDRTLTQSFHKEQPVVFQKLQKLECYTPIYETIQQYAHDLPSNKIYHQCFVKFLYRRVQFFTSSYYCYNENIRNLGSTVMRQMIEEAKSLVQIDFTRENYRKVYLVYDPNFSLQLLHPDWNIVPSEIKELFGKEDPMNGKVFQNKDRFCVCLSWLLNVSYETYQNLGKEMKFITTESIAYKLFHVHERKLMRMPLIIEGVGKTFLLKFYSMLLYSKLENDPNLDIAPRIRERTSLWLLYDIINKILRKTPALFDTFLNRMKRVIYNNRNRLDSTTTMFNGNEIDDDDEELEENVVDIIDNVLLFQQIEMSLQNYDYEAEMLQKVWRTILMISQSYELNLVTFESSAQTLIQKLQEHVALQIMNMKLLQPSVNLLNLLYVSDSPSIETGIEIFNEFVCYSKTKSLFYRMLLHPDVTEEHLEEFMEPIIELANVLPQAELVVFFDEVNTSSCLGFFKEMFMDRSIQGKTLPDNIFFTAAINPYQHDEIENDLTVHRRQYLVHQLPQSLEHLKCRYGTLPNIQLEDYIKRKIAMFQIYSNNKSMPLEAYAQETLCDCIISAQEFCTKRLSENAVSQ</sequence>
<name>A0A8S2EF72_9BILA</name>
<comment type="caution">
    <text evidence="1">The sequence shown here is derived from an EMBL/GenBank/DDBJ whole genome shotgun (WGS) entry which is preliminary data.</text>
</comment>
<feature type="non-terminal residue" evidence="1">
    <location>
        <position position="1"/>
    </location>
</feature>
<evidence type="ECO:0000313" key="1">
    <source>
        <dbReference type="EMBL" id="CAF1147236.1"/>
    </source>
</evidence>
<accession>A0A8S2EF72</accession>
<organism evidence="1 3">
    <name type="scientific">Didymodactylos carnosus</name>
    <dbReference type="NCBI Taxonomy" id="1234261"/>
    <lineage>
        <taxon>Eukaryota</taxon>
        <taxon>Metazoa</taxon>
        <taxon>Spiralia</taxon>
        <taxon>Gnathifera</taxon>
        <taxon>Rotifera</taxon>
        <taxon>Eurotatoria</taxon>
        <taxon>Bdelloidea</taxon>
        <taxon>Philodinida</taxon>
        <taxon>Philodinidae</taxon>
        <taxon>Didymodactylos</taxon>
    </lineage>
</organism>
<gene>
    <name evidence="1" type="ORF">OVA965_LOCUS21423</name>
    <name evidence="2" type="ORF">TMI583_LOCUS22071</name>
</gene>
<proteinExistence type="predicted"/>
<evidence type="ECO:0000313" key="2">
    <source>
        <dbReference type="EMBL" id="CAF3950218.1"/>
    </source>
</evidence>
<dbReference type="InterPro" id="IPR031248">
    <property type="entry name" value="RNF213"/>
</dbReference>
<protein>
    <submittedName>
        <fullName evidence="1">Uncharacterized protein</fullName>
    </submittedName>
</protein>
<dbReference type="EMBL" id="CAJNOK010011736">
    <property type="protein sequence ID" value="CAF1147236.1"/>
    <property type="molecule type" value="Genomic_DNA"/>
</dbReference>
<dbReference type="EMBL" id="CAJOBA010029382">
    <property type="protein sequence ID" value="CAF3950218.1"/>
    <property type="molecule type" value="Genomic_DNA"/>
</dbReference>
<dbReference type="Proteomes" id="UP000677228">
    <property type="component" value="Unassembled WGS sequence"/>
</dbReference>
<dbReference type="GO" id="GO:0016887">
    <property type="term" value="F:ATP hydrolysis activity"/>
    <property type="evidence" value="ECO:0007669"/>
    <property type="project" value="InterPro"/>
</dbReference>
<reference evidence="1" key="1">
    <citation type="submission" date="2021-02" db="EMBL/GenBank/DDBJ databases">
        <authorList>
            <person name="Nowell W R."/>
        </authorList>
    </citation>
    <scope>NUCLEOTIDE SEQUENCE</scope>
</reference>
<dbReference type="PANTHER" id="PTHR22605">
    <property type="entry name" value="RZ-TYPE DOMAIN-CONTAINING PROTEIN"/>
    <property type="match status" value="1"/>
</dbReference>
<dbReference type="PANTHER" id="PTHR22605:SF1">
    <property type="entry name" value="RZ-TYPE DOMAIN-CONTAINING PROTEIN"/>
    <property type="match status" value="1"/>
</dbReference>
<dbReference type="AlphaFoldDB" id="A0A8S2EF72"/>
<evidence type="ECO:0000313" key="3">
    <source>
        <dbReference type="Proteomes" id="UP000677228"/>
    </source>
</evidence>
<dbReference type="GO" id="GO:0004842">
    <property type="term" value="F:ubiquitin-protein transferase activity"/>
    <property type="evidence" value="ECO:0007669"/>
    <property type="project" value="InterPro"/>
</dbReference>